<organism evidence="2 3">
    <name type="scientific">Yarrowia lipolytica</name>
    <name type="common">Candida lipolytica</name>
    <dbReference type="NCBI Taxonomy" id="4952"/>
    <lineage>
        <taxon>Eukaryota</taxon>
        <taxon>Fungi</taxon>
        <taxon>Dikarya</taxon>
        <taxon>Ascomycota</taxon>
        <taxon>Saccharomycotina</taxon>
        <taxon>Dipodascomycetes</taxon>
        <taxon>Dipodascales</taxon>
        <taxon>Dipodascales incertae sedis</taxon>
        <taxon>Yarrowia</taxon>
    </lineage>
</organism>
<protein>
    <recommendedName>
        <fullName evidence="4">F-box domain-containing protein</fullName>
    </recommendedName>
</protein>
<proteinExistence type="predicted"/>
<dbReference type="VEuPathDB" id="FungiDB:YALI1_A12475g"/>
<evidence type="ECO:0000313" key="2">
    <source>
        <dbReference type="EMBL" id="AOW00564.1"/>
    </source>
</evidence>
<dbReference type="GeneID" id="2906368"/>
<dbReference type="RefSeq" id="XP_500010.4">
    <property type="nucleotide sequence ID" value="XM_500010.4"/>
</dbReference>
<dbReference type="VEuPathDB" id="FungiDB:YALI0_A12243g"/>
<feature type="compositionally biased region" description="Basic and acidic residues" evidence="1">
    <location>
        <begin position="120"/>
        <end position="138"/>
    </location>
</feature>
<name>A0A1D8N4M5_YARLL</name>
<sequence length="540" mass="60023">MALDVGIAEQISILRARGVSVVDGFRAAIQRVQDNGTLFESEVVGLGCTTQSSHAFGINHQLPQYTSIHKPPQLPQVPLLTPPRYTNHPQTSPKVAYPHGTRPPILTPPHQAHSSPPITQRKEQKQVVQDEKLAKMQDKSPIVKISNKPPAVRSTSNNSAAKTPPSETTSTKTTFNPCAPVFKPAVESTPRYVSKPPVASKREVSAAALMAVELTDDVSTTRRPFPQLPESVVENMCFHLDLETCIALADTSTLFKSAIRKAENTLIRDKVQTRIPWATSLEAHESEYTSWFDYGRVVVSRARRFSSNAASWACADNLDSIPRSDLTFIDPVDAQGRMDFEPLFEGAFLMPFILQRDGLSVVHLQGNCIFTDYVSLNLKTFKVQQAAIKTEPLHTPKKHALFTPRGTKMFVNNDHASIQFVDENDRVLWIKDGETNVFVDKSCAFKTEDGILKYDREHFSSMVSSFEPGFGKLLGGGAGFIGLLRSGSQYQVCYFDAVADRRQKYCLTSFSADERVLKTMEVVVFNGMLHINLFNTMVPF</sequence>
<reference evidence="2 3" key="1">
    <citation type="journal article" date="2016" name="PLoS ONE">
        <title>Sequence Assembly of Yarrowia lipolytica Strain W29/CLIB89 Shows Transposable Element Diversity.</title>
        <authorList>
            <person name="Magnan C."/>
            <person name="Yu J."/>
            <person name="Chang I."/>
            <person name="Jahn E."/>
            <person name="Kanomata Y."/>
            <person name="Wu J."/>
            <person name="Zeller M."/>
            <person name="Oakes M."/>
            <person name="Baldi P."/>
            <person name="Sandmeyer S."/>
        </authorList>
    </citation>
    <scope>NUCLEOTIDE SEQUENCE [LARGE SCALE GENOMIC DNA]</scope>
    <source>
        <strain evidence="3">CLIB89(W29)</strain>
    </source>
</reference>
<dbReference type="EMBL" id="CP017553">
    <property type="protein sequence ID" value="AOW00564.1"/>
    <property type="molecule type" value="Genomic_DNA"/>
</dbReference>
<dbReference type="AlphaFoldDB" id="A0A1D8N4M5"/>
<feature type="compositionally biased region" description="Low complexity" evidence="1">
    <location>
        <begin position="160"/>
        <end position="174"/>
    </location>
</feature>
<evidence type="ECO:0000256" key="1">
    <source>
        <dbReference type="SAM" id="MobiDB-lite"/>
    </source>
</evidence>
<dbReference type="KEGG" id="yli:2906368"/>
<dbReference type="Proteomes" id="UP000182444">
    <property type="component" value="Chromosome 1A"/>
</dbReference>
<evidence type="ECO:0008006" key="4">
    <source>
        <dbReference type="Google" id="ProtNLM"/>
    </source>
</evidence>
<evidence type="ECO:0000313" key="3">
    <source>
        <dbReference type="Proteomes" id="UP000182444"/>
    </source>
</evidence>
<feature type="region of interest" description="Disordered" evidence="1">
    <location>
        <begin position="80"/>
        <end position="175"/>
    </location>
</feature>
<gene>
    <name evidence="2" type="ORF">YALI1_A12475g</name>
</gene>
<accession>A0A1D8N4M5</accession>